<feature type="domain" description="DUF7669" evidence="1">
    <location>
        <begin position="57"/>
        <end position="123"/>
    </location>
</feature>
<sequence>MKEIPFSIPVSGVVRINGDSITIIVNKAETNISLTPEIQKGKHISLEPGQTLFDVILEVAREVVRKKGFNRFSAPELYQEALDKYPELKRNSFITRVIACTPDHSSYKHYTSKRDYFSHIGPG</sequence>
<evidence type="ECO:0000259" key="1">
    <source>
        <dbReference type="Pfam" id="PF24706"/>
    </source>
</evidence>
<proteinExistence type="predicted"/>
<name>X1NAQ8_9ZZZZ</name>
<protein>
    <recommendedName>
        <fullName evidence="1">DUF7669 domain-containing protein</fullName>
    </recommendedName>
</protein>
<dbReference type="AlphaFoldDB" id="X1NAQ8"/>
<dbReference type="Pfam" id="PF24706">
    <property type="entry name" value="DUF7669"/>
    <property type="match status" value="1"/>
</dbReference>
<dbReference type="EMBL" id="BARV01031739">
    <property type="protein sequence ID" value="GAI41092.1"/>
    <property type="molecule type" value="Genomic_DNA"/>
</dbReference>
<feature type="non-terminal residue" evidence="2">
    <location>
        <position position="123"/>
    </location>
</feature>
<accession>X1NAQ8</accession>
<gene>
    <name evidence="2" type="ORF">S06H3_50177</name>
</gene>
<organism evidence="2">
    <name type="scientific">marine sediment metagenome</name>
    <dbReference type="NCBI Taxonomy" id="412755"/>
    <lineage>
        <taxon>unclassified sequences</taxon>
        <taxon>metagenomes</taxon>
        <taxon>ecological metagenomes</taxon>
    </lineage>
</organism>
<evidence type="ECO:0000313" key="2">
    <source>
        <dbReference type="EMBL" id="GAI41092.1"/>
    </source>
</evidence>
<comment type="caution">
    <text evidence="2">The sequence shown here is derived from an EMBL/GenBank/DDBJ whole genome shotgun (WGS) entry which is preliminary data.</text>
</comment>
<dbReference type="InterPro" id="IPR056086">
    <property type="entry name" value="DUF7669"/>
</dbReference>
<reference evidence="2" key="1">
    <citation type="journal article" date="2014" name="Front. Microbiol.">
        <title>High frequency of phylogenetically diverse reductive dehalogenase-homologous genes in deep subseafloor sedimentary metagenomes.</title>
        <authorList>
            <person name="Kawai M."/>
            <person name="Futagami T."/>
            <person name="Toyoda A."/>
            <person name="Takaki Y."/>
            <person name="Nishi S."/>
            <person name="Hori S."/>
            <person name="Arai W."/>
            <person name="Tsubouchi T."/>
            <person name="Morono Y."/>
            <person name="Uchiyama I."/>
            <person name="Ito T."/>
            <person name="Fujiyama A."/>
            <person name="Inagaki F."/>
            <person name="Takami H."/>
        </authorList>
    </citation>
    <scope>NUCLEOTIDE SEQUENCE</scope>
    <source>
        <strain evidence="2">Expedition CK06-06</strain>
    </source>
</reference>